<evidence type="ECO:0000259" key="2">
    <source>
        <dbReference type="Pfam" id="PF01979"/>
    </source>
</evidence>
<gene>
    <name evidence="3" type="ORF">JZO70_02880</name>
</gene>
<organism evidence="3 4">
    <name type="scientific">Candidatus Enterococcus moelleringii</name>
    <dbReference type="NCBI Taxonomy" id="2815325"/>
    <lineage>
        <taxon>Bacteria</taxon>
        <taxon>Bacillati</taxon>
        <taxon>Bacillota</taxon>
        <taxon>Bacilli</taxon>
        <taxon>Lactobacillales</taxon>
        <taxon>Enterococcaceae</taxon>
        <taxon>Enterococcus</taxon>
    </lineage>
</organism>
<dbReference type="EMBL" id="JAFREM010000004">
    <property type="protein sequence ID" value="MBO1305089.1"/>
    <property type="molecule type" value="Genomic_DNA"/>
</dbReference>
<dbReference type="PANTHER" id="PTHR43794">
    <property type="entry name" value="AMINOHYDROLASE SSNA-RELATED"/>
    <property type="match status" value="1"/>
</dbReference>
<evidence type="ECO:0000256" key="1">
    <source>
        <dbReference type="ARBA" id="ARBA00022801"/>
    </source>
</evidence>
<dbReference type="Pfam" id="PF01979">
    <property type="entry name" value="Amidohydro_1"/>
    <property type="match status" value="1"/>
</dbReference>
<dbReference type="Gene3D" id="2.30.40.10">
    <property type="entry name" value="Urease, subunit C, domain 1"/>
    <property type="match status" value="1"/>
</dbReference>
<accession>A0ABS3L9G4</accession>
<dbReference type="PANTHER" id="PTHR43794:SF11">
    <property type="entry name" value="AMIDOHYDROLASE-RELATED DOMAIN-CONTAINING PROTEIN"/>
    <property type="match status" value="1"/>
</dbReference>
<feature type="domain" description="Amidohydrolase-related" evidence="2">
    <location>
        <begin position="55"/>
        <end position="403"/>
    </location>
</feature>
<dbReference type="InterPro" id="IPR006680">
    <property type="entry name" value="Amidohydro-rel"/>
</dbReference>
<dbReference type="InterPro" id="IPR032466">
    <property type="entry name" value="Metal_Hydrolase"/>
</dbReference>
<sequence>MKQLIKNVHILTMDSDWIEYKDGYLLIEENRISQMGEMSDSLPSADKIIDGKQGILLPGMINTHTHTGMIPFRSLGDDVPDRLRRFLFPLEQVMTPELVRASAEYAMAEMLLSGVTAFCDMYYFEDEVAQAAEAMKVRALLGETIIDMATCDAENAAEALAYCESFIQKWQNHEMITPVIAPHAPNTNDQKTLEAIVALSRKYDAPITMHVSEMTYEMEEFAEQYNQTPVAFLEELGYFDQEFIMAHCIFMTEEDMQLTQKYRDNVRIAHCIGANTKSAKGVAPVRGMLEHQLTVGLGTDGPSSGNTLDLFTQMRMFANFHKTHLADRGAFPAREIVRLATVGGAKTLGLFDQVGSLEIGKKADIIIVETNSANMFPIFDPYSALVYSANASNISDVWVNGQQLVKEKQLVQADVQQIRETLYQQMDRFVVEAKRRAAEI</sequence>
<dbReference type="SUPFAM" id="SSF51556">
    <property type="entry name" value="Metallo-dependent hydrolases"/>
    <property type="match status" value="1"/>
</dbReference>
<keyword evidence="4" id="KW-1185">Reference proteome</keyword>
<keyword evidence="1" id="KW-0378">Hydrolase</keyword>
<dbReference type="CDD" id="cd01298">
    <property type="entry name" value="ATZ_TRZ_like"/>
    <property type="match status" value="1"/>
</dbReference>
<reference evidence="3 4" key="1">
    <citation type="submission" date="2021-03" db="EMBL/GenBank/DDBJ databases">
        <title>Enterococcal diversity collection.</title>
        <authorList>
            <person name="Gilmore M.S."/>
            <person name="Schwartzman J."/>
            <person name="Van Tyne D."/>
            <person name="Martin M."/>
            <person name="Earl A.M."/>
            <person name="Manson A.L."/>
            <person name="Straub T."/>
            <person name="Salamzade R."/>
            <person name="Saavedra J."/>
            <person name="Lebreton F."/>
            <person name="Prichula J."/>
            <person name="Schaufler K."/>
            <person name="Gaca A."/>
            <person name="Sgardioli B."/>
            <person name="Wagenaar J."/>
            <person name="Strong T."/>
        </authorList>
    </citation>
    <scope>NUCLEOTIDE SEQUENCE [LARGE SCALE GENOMIC DNA]</scope>
    <source>
        <strain evidence="3 4">669A</strain>
    </source>
</reference>
<protein>
    <submittedName>
        <fullName evidence="3">Amidohydrolase</fullName>
    </submittedName>
</protein>
<dbReference type="Gene3D" id="3.20.20.140">
    <property type="entry name" value="Metal-dependent hydrolases"/>
    <property type="match status" value="1"/>
</dbReference>
<dbReference type="RefSeq" id="WP_207672032.1">
    <property type="nucleotide sequence ID" value="NZ_JAFREM010000004.1"/>
</dbReference>
<proteinExistence type="predicted"/>
<comment type="caution">
    <text evidence="3">The sequence shown here is derived from an EMBL/GenBank/DDBJ whole genome shotgun (WGS) entry which is preliminary data.</text>
</comment>
<dbReference type="InterPro" id="IPR011059">
    <property type="entry name" value="Metal-dep_hydrolase_composite"/>
</dbReference>
<evidence type="ECO:0000313" key="3">
    <source>
        <dbReference type="EMBL" id="MBO1305089.1"/>
    </source>
</evidence>
<dbReference type="SUPFAM" id="SSF51338">
    <property type="entry name" value="Composite domain of metallo-dependent hydrolases"/>
    <property type="match status" value="1"/>
</dbReference>
<dbReference type="InterPro" id="IPR050287">
    <property type="entry name" value="MTA/SAH_deaminase"/>
</dbReference>
<evidence type="ECO:0000313" key="4">
    <source>
        <dbReference type="Proteomes" id="UP000664601"/>
    </source>
</evidence>
<name>A0ABS3L9G4_9ENTE</name>
<dbReference type="Proteomes" id="UP000664601">
    <property type="component" value="Unassembled WGS sequence"/>
</dbReference>